<reference evidence="4" key="2">
    <citation type="journal article" date="2022" name="Hortic Res">
        <title>The genome of Dioscorea zingiberensis sheds light on the biosynthesis, origin and evolution of the medicinally important diosgenin saponins.</title>
        <authorList>
            <person name="Li Y."/>
            <person name="Tan C."/>
            <person name="Li Z."/>
            <person name="Guo J."/>
            <person name="Li S."/>
            <person name="Chen X."/>
            <person name="Wang C."/>
            <person name="Dai X."/>
            <person name="Yang H."/>
            <person name="Song W."/>
            <person name="Hou L."/>
            <person name="Xu J."/>
            <person name="Tong Z."/>
            <person name="Xu A."/>
            <person name="Yuan X."/>
            <person name="Wang W."/>
            <person name="Yang Q."/>
            <person name="Chen L."/>
            <person name="Sun Z."/>
            <person name="Wang K."/>
            <person name="Pan B."/>
            <person name="Chen J."/>
            <person name="Bao Y."/>
            <person name="Liu F."/>
            <person name="Qi X."/>
            <person name="Gang D.R."/>
            <person name="Wen J."/>
            <person name="Li J."/>
        </authorList>
    </citation>
    <scope>NUCLEOTIDE SEQUENCE</scope>
    <source>
        <strain evidence="4">Dzin_1.0</strain>
    </source>
</reference>
<feature type="region of interest" description="Disordered" evidence="2">
    <location>
        <begin position="53"/>
        <end position="83"/>
    </location>
</feature>
<dbReference type="AlphaFoldDB" id="A0A9D5H5W5"/>
<organism evidence="4 5">
    <name type="scientific">Dioscorea zingiberensis</name>
    <dbReference type="NCBI Taxonomy" id="325984"/>
    <lineage>
        <taxon>Eukaryota</taxon>
        <taxon>Viridiplantae</taxon>
        <taxon>Streptophyta</taxon>
        <taxon>Embryophyta</taxon>
        <taxon>Tracheophyta</taxon>
        <taxon>Spermatophyta</taxon>
        <taxon>Magnoliopsida</taxon>
        <taxon>Liliopsida</taxon>
        <taxon>Dioscoreales</taxon>
        <taxon>Dioscoreaceae</taxon>
        <taxon>Dioscorea</taxon>
    </lineage>
</organism>
<accession>A0A9D5H5W5</accession>
<reference evidence="4" key="1">
    <citation type="submission" date="2021-03" db="EMBL/GenBank/DDBJ databases">
        <authorList>
            <person name="Li Z."/>
            <person name="Yang C."/>
        </authorList>
    </citation>
    <scope>NUCLEOTIDE SEQUENCE</scope>
    <source>
        <strain evidence="4">Dzin_1.0</strain>
        <tissue evidence="4">Leaf</tissue>
    </source>
</reference>
<feature type="compositionally biased region" description="Basic and acidic residues" evidence="2">
    <location>
        <begin position="66"/>
        <end position="83"/>
    </location>
</feature>
<dbReference type="PROSITE" id="PS00028">
    <property type="entry name" value="ZINC_FINGER_C2H2_1"/>
    <property type="match status" value="1"/>
</dbReference>
<keyword evidence="1" id="KW-0479">Metal-binding</keyword>
<evidence type="ECO:0000313" key="5">
    <source>
        <dbReference type="Proteomes" id="UP001085076"/>
    </source>
</evidence>
<protein>
    <recommendedName>
        <fullName evidence="3">C2H2-type domain-containing protein</fullName>
    </recommendedName>
</protein>
<dbReference type="Proteomes" id="UP001085076">
    <property type="component" value="Miscellaneous, Linkage group lg09"/>
</dbReference>
<keyword evidence="5" id="KW-1185">Reference proteome</keyword>
<evidence type="ECO:0000259" key="3">
    <source>
        <dbReference type="PROSITE" id="PS50157"/>
    </source>
</evidence>
<name>A0A9D5H5W5_9LILI</name>
<evidence type="ECO:0000256" key="2">
    <source>
        <dbReference type="SAM" id="MobiDB-lite"/>
    </source>
</evidence>
<evidence type="ECO:0000256" key="1">
    <source>
        <dbReference type="PROSITE-ProRule" id="PRU00042"/>
    </source>
</evidence>
<keyword evidence="1" id="KW-0862">Zinc</keyword>
<proteinExistence type="predicted"/>
<feature type="compositionally biased region" description="Basic residues" evidence="2">
    <location>
        <begin position="53"/>
        <end position="65"/>
    </location>
</feature>
<dbReference type="InterPro" id="IPR013087">
    <property type="entry name" value="Znf_C2H2_type"/>
</dbReference>
<dbReference type="GO" id="GO:0008270">
    <property type="term" value="F:zinc ion binding"/>
    <property type="evidence" value="ECO:0007669"/>
    <property type="project" value="UniProtKB-KW"/>
</dbReference>
<evidence type="ECO:0000313" key="4">
    <source>
        <dbReference type="EMBL" id="KAJ0964383.1"/>
    </source>
</evidence>
<keyword evidence="1" id="KW-0863">Zinc-finger</keyword>
<feature type="domain" description="C2H2-type" evidence="3">
    <location>
        <begin position="33"/>
        <end position="65"/>
    </location>
</feature>
<comment type="caution">
    <text evidence="4">The sequence shown here is derived from an EMBL/GenBank/DDBJ whole genome shotgun (WGS) entry which is preliminary data.</text>
</comment>
<dbReference type="PROSITE" id="PS50157">
    <property type="entry name" value="ZINC_FINGER_C2H2_2"/>
    <property type="match status" value="1"/>
</dbReference>
<gene>
    <name evidence="4" type="ORF">J5N97_029505</name>
</gene>
<dbReference type="EMBL" id="JAGGNH010000009">
    <property type="protein sequence ID" value="KAJ0964383.1"/>
    <property type="molecule type" value="Genomic_DNA"/>
</dbReference>
<sequence>MSSSASCSNGDHLLRQNIMRSTAPHQAAQVEVFPCKKCPKVFSCQQAMAGHMKGHSTKIHKKSKKSTTDHSKLIGESSKRHDPVQLDRKGKQLVPAFGLNTNTNPNLGLQLPPQFNPNRNLIISEPVMPLNPFQALASPPPPENFIPFGVPIERVPLAYAVLEETYSPPLFNNPHDVTIAYKPVIRYSSNSLVNPLGMYPSKRYMPPPSFLQTGYEEDKDCSYASSMNIDGAKESTSTWEKKHEELDLNLYYIDSGPTYNNKETADEDLDLELHL</sequence>